<sequence>MLYYSGVILLLLF</sequence>
<reference evidence="1" key="1">
    <citation type="submission" date="2018-02" db="EMBL/GenBank/DDBJ databases">
        <title>Rhizophora mucronata_Transcriptome.</title>
        <authorList>
            <person name="Meera S.P."/>
            <person name="Sreeshan A."/>
            <person name="Augustine A."/>
        </authorList>
    </citation>
    <scope>NUCLEOTIDE SEQUENCE</scope>
    <source>
        <tissue evidence="1">Leaf</tissue>
    </source>
</reference>
<accession>A0A2P2QDQ1</accession>
<proteinExistence type="predicted"/>
<evidence type="ECO:0000313" key="1">
    <source>
        <dbReference type="EMBL" id="MBX65143.1"/>
    </source>
</evidence>
<dbReference type="EMBL" id="GGEC01084659">
    <property type="protein sequence ID" value="MBX65143.1"/>
    <property type="molecule type" value="Transcribed_RNA"/>
</dbReference>
<organism evidence="1">
    <name type="scientific">Rhizophora mucronata</name>
    <name type="common">Asiatic mangrove</name>
    <dbReference type="NCBI Taxonomy" id="61149"/>
    <lineage>
        <taxon>Eukaryota</taxon>
        <taxon>Viridiplantae</taxon>
        <taxon>Streptophyta</taxon>
        <taxon>Embryophyta</taxon>
        <taxon>Tracheophyta</taxon>
        <taxon>Spermatophyta</taxon>
        <taxon>Magnoliopsida</taxon>
        <taxon>eudicotyledons</taxon>
        <taxon>Gunneridae</taxon>
        <taxon>Pentapetalae</taxon>
        <taxon>rosids</taxon>
        <taxon>fabids</taxon>
        <taxon>Malpighiales</taxon>
        <taxon>Rhizophoraceae</taxon>
        <taxon>Rhizophora</taxon>
    </lineage>
</organism>
<name>A0A2P2QDQ1_RHIMU</name>
<protein>
    <submittedName>
        <fullName evidence="1">Uncharacterized protein</fullName>
    </submittedName>
</protein>